<dbReference type="Gene3D" id="3.90.79.10">
    <property type="entry name" value="Nucleoside Triphosphate Pyrophosphohydrolase"/>
    <property type="match status" value="1"/>
</dbReference>
<dbReference type="CDD" id="cd18877">
    <property type="entry name" value="NUDIX_Hydrolase"/>
    <property type="match status" value="1"/>
</dbReference>
<dbReference type="InterPro" id="IPR000086">
    <property type="entry name" value="NUDIX_hydrolase_dom"/>
</dbReference>
<dbReference type="SUPFAM" id="SSF55811">
    <property type="entry name" value="Nudix"/>
    <property type="match status" value="1"/>
</dbReference>
<dbReference type="Proteomes" id="UP001595847">
    <property type="component" value="Unassembled WGS sequence"/>
</dbReference>
<name>A0ABV8FXT0_9ACTN</name>
<keyword evidence="5" id="KW-1185">Reference proteome</keyword>
<evidence type="ECO:0000313" key="5">
    <source>
        <dbReference type="Proteomes" id="UP001595847"/>
    </source>
</evidence>
<dbReference type="PROSITE" id="PS51462">
    <property type="entry name" value="NUDIX"/>
    <property type="match status" value="1"/>
</dbReference>
<dbReference type="RefSeq" id="WP_378538583.1">
    <property type="nucleotide sequence ID" value="NZ_JBHSBH010000022.1"/>
</dbReference>
<protein>
    <submittedName>
        <fullName evidence="4">NUDIX domain-containing protein</fullName>
    </submittedName>
</protein>
<evidence type="ECO:0000256" key="2">
    <source>
        <dbReference type="ARBA" id="ARBA00022801"/>
    </source>
</evidence>
<sequence>MSAGDGDGWVELPDGSRRWGRYGAAGLLLHAAGTTGTSAPPEGGHVLVQHRAAWSHQGDTWAIPGGALDSDESAVQAALREFHEEVAGDSGDLELIGIYRQEHAVWRYDTVLARVAEKRALTPGDGESQEVRWVPLDEVAELPLLPAFRSVWPDLRAALAQRLELVVDAAAVLGTPSPDPDAVVHLRDDLAVLAADGITAAALPESVSLAPLDRWFPRIRLLVGGPVAGVLPRPGVEPVAVGDTGPDPLTHTWPDAAGWAAWTQPGTLVVSAGPRRPGGPEVVPPGWLVGPSGLLPV</sequence>
<dbReference type="PANTHER" id="PTHR43046">
    <property type="entry name" value="GDP-MANNOSE MANNOSYL HYDROLASE"/>
    <property type="match status" value="1"/>
</dbReference>
<gene>
    <name evidence="4" type="ORF">ACFOVU_28635</name>
</gene>
<evidence type="ECO:0000259" key="3">
    <source>
        <dbReference type="PROSITE" id="PS51462"/>
    </source>
</evidence>
<dbReference type="InterPro" id="IPR015797">
    <property type="entry name" value="NUDIX_hydrolase-like_dom_sf"/>
</dbReference>
<feature type="domain" description="Nudix hydrolase" evidence="3">
    <location>
        <begin position="20"/>
        <end position="159"/>
    </location>
</feature>
<reference evidence="5" key="1">
    <citation type="journal article" date="2019" name="Int. J. Syst. Evol. Microbiol.">
        <title>The Global Catalogue of Microorganisms (GCM) 10K type strain sequencing project: providing services to taxonomists for standard genome sequencing and annotation.</title>
        <authorList>
            <consortium name="The Broad Institute Genomics Platform"/>
            <consortium name="The Broad Institute Genome Sequencing Center for Infectious Disease"/>
            <person name="Wu L."/>
            <person name="Ma J."/>
        </authorList>
    </citation>
    <scope>NUCLEOTIDE SEQUENCE [LARGE SCALE GENOMIC DNA]</scope>
    <source>
        <strain evidence="5">TBRC 1826</strain>
    </source>
</reference>
<dbReference type="PANTHER" id="PTHR43046:SF2">
    <property type="entry name" value="8-OXO-DGTP DIPHOSPHATASE-RELATED"/>
    <property type="match status" value="1"/>
</dbReference>
<comment type="cofactor">
    <cofactor evidence="1">
        <name>Mg(2+)</name>
        <dbReference type="ChEBI" id="CHEBI:18420"/>
    </cofactor>
</comment>
<accession>A0ABV8FXT0</accession>
<proteinExistence type="predicted"/>
<dbReference type="EMBL" id="JBHSBH010000022">
    <property type="protein sequence ID" value="MFC3999913.1"/>
    <property type="molecule type" value="Genomic_DNA"/>
</dbReference>
<evidence type="ECO:0000313" key="4">
    <source>
        <dbReference type="EMBL" id="MFC3999913.1"/>
    </source>
</evidence>
<evidence type="ECO:0000256" key="1">
    <source>
        <dbReference type="ARBA" id="ARBA00001946"/>
    </source>
</evidence>
<comment type="caution">
    <text evidence="4">The sequence shown here is derived from an EMBL/GenBank/DDBJ whole genome shotgun (WGS) entry which is preliminary data.</text>
</comment>
<keyword evidence="2" id="KW-0378">Hydrolase</keyword>
<organism evidence="4 5">
    <name type="scientific">Nocardiopsis sediminis</name>
    <dbReference type="NCBI Taxonomy" id="1778267"/>
    <lineage>
        <taxon>Bacteria</taxon>
        <taxon>Bacillati</taxon>
        <taxon>Actinomycetota</taxon>
        <taxon>Actinomycetes</taxon>
        <taxon>Streptosporangiales</taxon>
        <taxon>Nocardiopsidaceae</taxon>
        <taxon>Nocardiopsis</taxon>
    </lineage>
</organism>
<dbReference type="Pfam" id="PF00293">
    <property type="entry name" value="NUDIX"/>
    <property type="match status" value="1"/>
</dbReference>